<dbReference type="GO" id="GO:0005391">
    <property type="term" value="F:P-type sodium:potassium-exchanging transporter activity"/>
    <property type="evidence" value="ECO:0007669"/>
    <property type="project" value="TreeGrafter"/>
</dbReference>
<feature type="transmembrane region" description="Helical" evidence="3">
    <location>
        <begin position="88"/>
        <end position="107"/>
    </location>
</feature>
<feature type="transmembrane region" description="Helical" evidence="3">
    <location>
        <begin position="50"/>
        <end position="67"/>
    </location>
</feature>
<comment type="subcellular location">
    <subcellularLocation>
        <location evidence="1">Cell membrane</location>
        <topology evidence="1">Multi-pass membrane protein</topology>
    </subcellularLocation>
</comment>
<keyword evidence="3" id="KW-0472">Membrane</keyword>
<sequence length="158" mass="18745">MLETLASFAMSFWYLQRHGIPFRDLWFSFGKLPDNIDEAYYKMRLNEASSIYFVNLVVMQWFNLMATRTRRLSIFQHPPLFNKKTQNLYLFPSIVFSLGMAVIWLYIPSIQTIIDTAAVPVEHWFLPFTFGLAIILLDEARRFWVRRWPNGLLAKAAW</sequence>
<evidence type="ECO:0000256" key="1">
    <source>
        <dbReference type="ARBA" id="ARBA00004651"/>
    </source>
</evidence>
<keyword evidence="3" id="KW-1133">Transmembrane helix</keyword>
<dbReference type="SUPFAM" id="SSF81665">
    <property type="entry name" value="Calcium ATPase, transmembrane domain M"/>
    <property type="match status" value="1"/>
</dbReference>
<evidence type="ECO:0000256" key="2">
    <source>
        <dbReference type="ARBA" id="ARBA00022475"/>
    </source>
</evidence>
<comment type="caution">
    <text evidence="5">The sequence shown here is derived from an EMBL/GenBank/DDBJ whole genome shotgun (WGS) entry which is preliminary data.</text>
</comment>
<dbReference type="GO" id="GO:0030007">
    <property type="term" value="P:intracellular potassium ion homeostasis"/>
    <property type="evidence" value="ECO:0007669"/>
    <property type="project" value="TreeGrafter"/>
</dbReference>
<dbReference type="Gene3D" id="1.20.1110.10">
    <property type="entry name" value="Calcium-transporting ATPase, transmembrane domain"/>
    <property type="match status" value="1"/>
</dbReference>
<evidence type="ECO:0000313" key="6">
    <source>
        <dbReference type="Proteomes" id="UP000224854"/>
    </source>
</evidence>
<reference evidence="5 6" key="1">
    <citation type="submission" date="2017-06" db="EMBL/GenBank/DDBJ databases">
        <title>Ant-infecting Ophiocordyceps genomes reveal a high diversity of potential behavioral manipulation genes and a possible major role for enterotoxins.</title>
        <authorList>
            <person name="De Bekker C."/>
            <person name="Evans H.C."/>
            <person name="Brachmann A."/>
            <person name="Hughes D.P."/>
        </authorList>
    </citation>
    <scope>NUCLEOTIDE SEQUENCE [LARGE SCALE GENOMIC DNA]</scope>
    <source>
        <strain evidence="5 6">1348a</strain>
    </source>
</reference>
<evidence type="ECO:0000259" key="4">
    <source>
        <dbReference type="Pfam" id="PF00689"/>
    </source>
</evidence>
<dbReference type="GO" id="GO:0005886">
    <property type="term" value="C:plasma membrane"/>
    <property type="evidence" value="ECO:0007669"/>
    <property type="project" value="UniProtKB-SubCell"/>
</dbReference>
<dbReference type="PANTHER" id="PTHR43294">
    <property type="entry name" value="SODIUM/POTASSIUM-TRANSPORTING ATPASE SUBUNIT ALPHA"/>
    <property type="match status" value="1"/>
</dbReference>
<gene>
    <name evidence="5" type="ORF">CDD82_6834</name>
</gene>
<dbReference type="GO" id="GO:0006883">
    <property type="term" value="P:intracellular sodium ion homeostasis"/>
    <property type="evidence" value="ECO:0007669"/>
    <property type="project" value="TreeGrafter"/>
</dbReference>
<organism evidence="5 6">
    <name type="scientific">Ophiocordyceps australis</name>
    <dbReference type="NCBI Taxonomy" id="1399860"/>
    <lineage>
        <taxon>Eukaryota</taxon>
        <taxon>Fungi</taxon>
        <taxon>Dikarya</taxon>
        <taxon>Ascomycota</taxon>
        <taxon>Pezizomycotina</taxon>
        <taxon>Sordariomycetes</taxon>
        <taxon>Hypocreomycetidae</taxon>
        <taxon>Hypocreales</taxon>
        <taxon>Ophiocordycipitaceae</taxon>
        <taxon>Ophiocordyceps</taxon>
    </lineage>
</organism>
<dbReference type="GO" id="GO:1990573">
    <property type="term" value="P:potassium ion import across plasma membrane"/>
    <property type="evidence" value="ECO:0007669"/>
    <property type="project" value="TreeGrafter"/>
</dbReference>
<accession>A0A2C5ZRT9</accession>
<dbReference type="InterPro" id="IPR050510">
    <property type="entry name" value="Cation_transp_ATPase_P-type"/>
</dbReference>
<evidence type="ECO:0000313" key="5">
    <source>
        <dbReference type="EMBL" id="PHH82144.1"/>
    </source>
</evidence>
<dbReference type="InterPro" id="IPR023298">
    <property type="entry name" value="ATPase_P-typ_TM_dom_sf"/>
</dbReference>
<keyword evidence="2" id="KW-1003">Cell membrane</keyword>
<dbReference type="GO" id="GO:1902600">
    <property type="term" value="P:proton transmembrane transport"/>
    <property type="evidence" value="ECO:0007669"/>
    <property type="project" value="TreeGrafter"/>
</dbReference>
<evidence type="ECO:0000256" key="3">
    <source>
        <dbReference type="SAM" id="Phobius"/>
    </source>
</evidence>
<dbReference type="Pfam" id="PF00689">
    <property type="entry name" value="Cation_ATPase_C"/>
    <property type="match status" value="1"/>
</dbReference>
<protein>
    <recommendedName>
        <fullName evidence="4">Cation-transporting P-type ATPase C-terminal domain-containing protein</fullName>
    </recommendedName>
</protein>
<feature type="transmembrane region" description="Helical" evidence="3">
    <location>
        <begin position="113"/>
        <end position="137"/>
    </location>
</feature>
<keyword evidence="3" id="KW-0812">Transmembrane</keyword>
<dbReference type="Proteomes" id="UP000224854">
    <property type="component" value="Unassembled WGS sequence"/>
</dbReference>
<dbReference type="AlphaFoldDB" id="A0A2C5ZRT9"/>
<dbReference type="PANTHER" id="PTHR43294:SF21">
    <property type="entry name" value="CATION TRANSPORTING ATPASE"/>
    <property type="match status" value="1"/>
</dbReference>
<dbReference type="EMBL" id="NJEU01000074">
    <property type="protein sequence ID" value="PHH82144.1"/>
    <property type="molecule type" value="Genomic_DNA"/>
</dbReference>
<dbReference type="InterPro" id="IPR006068">
    <property type="entry name" value="ATPase_P-typ_cation-transptr_C"/>
</dbReference>
<keyword evidence="6" id="KW-1185">Reference proteome</keyword>
<feature type="domain" description="Cation-transporting P-type ATPase C-terminal" evidence="4">
    <location>
        <begin position="2"/>
        <end position="143"/>
    </location>
</feature>
<dbReference type="OrthoDB" id="158672at2759"/>
<proteinExistence type="predicted"/>
<name>A0A2C5ZRT9_9HYPO</name>
<dbReference type="GO" id="GO:0036376">
    <property type="term" value="P:sodium ion export across plasma membrane"/>
    <property type="evidence" value="ECO:0007669"/>
    <property type="project" value="TreeGrafter"/>
</dbReference>